<comment type="caution">
    <text evidence="2">The sequence shown here is derived from an EMBL/GenBank/DDBJ whole genome shotgun (WGS) entry which is preliminary data.</text>
</comment>
<protein>
    <submittedName>
        <fullName evidence="2">Uncharacterized protein</fullName>
    </submittedName>
</protein>
<sequence length="79" mass="8822">MCVPTYCSNPYCARTTWWGCGLHIPSVMDRLALKDQCDCEEHTPLPPGVEPDRLLDPTPRNGKFKPRWPKRRAVGGGAA</sequence>
<organism evidence="2 3">
    <name type="scientific">Leucosporidium creatinivorum</name>
    <dbReference type="NCBI Taxonomy" id="106004"/>
    <lineage>
        <taxon>Eukaryota</taxon>
        <taxon>Fungi</taxon>
        <taxon>Dikarya</taxon>
        <taxon>Basidiomycota</taxon>
        <taxon>Pucciniomycotina</taxon>
        <taxon>Microbotryomycetes</taxon>
        <taxon>Leucosporidiales</taxon>
        <taxon>Leucosporidium</taxon>
    </lineage>
</organism>
<dbReference type="EMBL" id="MCGR01000068">
    <property type="protein sequence ID" value="ORY63691.1"/>
    <property type="molecule type" value="Genomic_DNA"/>
</dbReference>
<feature type="region of interest" description="Disordered" evidence="1">
    <location>
        <begin position="44"/>
        <end position="79"/>
    </location>
</feature>
<evidence type="ECO:0000313" key="3">
    <source>
        <dbReference type="Proteomes" id="UP000193467"/>
    </source>
</evidence>
<gene>
    <name evidence="2" type="ORF">BCR35DRAFT_308857</name>
</gene>
<dbReference type="Proteomes" id="UP000193467">
    <property type="component" value="Unassembled WGS sequence"/>
</dbReference>
<dbReference type="AlphaFoldDB" id="A0A1Y2DWP1"/>
<reference evidence="2 3" key="1">
    <citation type="submission" date="2016-07" db="EMBL/GenBank/DDBJ databases">
        <title>Pervasive Adenine N6-methylation of Active Genes in Fungi.</title>
        <authorList>
            <consortium name="DOE Joint Genome Institute"/>
            <person name="Mondo S.J."/>
            <person name="Dannebaum R.O."/>
            <person name="Kuo R.C."/>
            <person name="Labutti K."/>
            <person name="Haridas S."/>
            <person name="Kuo A."/>
            <person name="Salamov A."/>
            <person name="Ahrendt S.R."/>
            <person name="Lipzen A."/>
            <person name="Sullivan W."/>
            <person name="Andreopoulos W.B."/>
            <person name="Clum A."/>
            <person name="Lindquist E."/>
            <person name="Daum C."/>
            <person name="Ramamoorthy G.K."/>
            <person name="Gryganskyi A."/>
            <person name="Culley D."/>
            <person name="Magnuson J.K."/>
            <person name="James T.Y."/>
            <person name="O'Malley M.A."/>
            <person name="Stajich J.E."/>
            <person name="Spatafora J.W."/>
            <person name="Visel A."/>
            <person name="Grigoriev I.V."/>
        </authorList>
    </citation>
    <scope>NUCLEOTIDE SEQUENCE [LARGE SCALE GENOMIC DNA]</scope>
    <source>
        <strain evidence="2 3">62-1032</strain>
    </source>
</reference>
<dbReference type="OrthoDB" id="88410at2759"/>
<accession>A0A1Y2DWP1</accession>
<evidence type="ECO:0000313" key="2">
    <source>
        <dbReference type="EMBL" id="ORY63691.1"/>
    </source>
</evidence>
<feature type="compositionally biased region" description="Basic residues" evidence="1">
    <location>
        <begin position="62"/>
        <end position="73"/>
    </location>
</feature>
<name>A0A1Y2DWP1_9BASI</name>
<dbReference type="InParanoid" id="A0A1Y2DWP1"/>
<keyword evidence="3" id="KW-1185">Reference proteome</keyword>
<evidence type="ECO:0000256" key="1">
    <source>
        <dbReference type="SAM" id="MobiDB-lite"/>
    </source>
</evidence>
<proteinExistence type="predicted"/>